<dbReference type="PANTHER" id="PTHR10801:SF0">
    <property type="entry name" value="DELTA(24)-STEROL REDUCTASE"/>
    <property type="match status" value="1"/>
</dbReference>
<dbReference type="InterPro" id="IPR040165">
    <property type="entry name" value="Diminuto-like"/>
</dbReference>
<dbReference type="GO" id="GO:0008202">
    <property type="term" value="P:steroid metabolic process"/>
    <property type="evidence" value="ECO:0007669"/>
    <property type="project" value="TreeGrafter"/>
</dbReference>
<gene>
    <name evidence="2" type="ORF">BJ875DRAFT_341365</name>
</gene>
<feature type="non-terminal residue" evidence="2">
    <location>
        <position position="1"/>
    </location>
</feature>
<comment type="caution">
    <text evidence="2">The sequence shown here is derived from an EMBL/GenBank/DDBJ whole genome shotgun (WGS) entry which is preliminary data.</text>
</comment>
<evidence type="ECO:0000256" key="1">
    <source>
        <dbReference type="ARBA" id="ARBA00023002"/>
    </source>
</evidence>
<name>A0A9P8C6H2_9HELO</name>
<dbReference type="EMBL" id="MU251424">
    <property type="protein sequence ID" value="KAG9235708.1"/>
    <property type="molecule type" value="Genomic_DNA"/>
</dbReference>
<dbReference type="InterPro" id="IPR036318">
    <property type="entry name" value="FAD-bd_PCMH-like_sf"/>
</dbReference>
<dbReference type="AlphaFoldDB" id="A0A9P8C6H2"/>
<evidence type="ECO:0000313" key="3">
    <source>
        <dbReference type="Proteomes" id="UP000824998"/>
    </source>
</evidence>
<proteinExistence type="predicted"/>
<dbReference type="OrthoDB" id="415825at2759"/>
<sequence length="108" mass="12168">YCIYYRLTGRTKTIRLNPKKVIDISHLNNILFIDKDATTITCELNVSMKTLVNTTLKENLVPLVVTELSSLTVSGAFTGIARECSSFKFRPFHITCSKIEIIIGDDKI</sequence>
<reference evidence="2" key="1">
    <citation type="journal article" date="2021" name="IMA Fungus">
        <title>Genomic characterization of three marine fungi, including Emericellopsis atlantica sp. nov. with signatures of a generalist lifestyle and marine biomass degradation.</title>
        <authorList>
            <person name="Hagestad O.C."/>
            <person name="Hou L."/>
            <person name="Andersen J.H."/>
            <person name="Hansen E.H."/>
            <person name="Altermark B."/>
            <person name="Li C."/>
            <person name="Kuhnert E."/>
            <person name="Cox R.J."/>
            <person name="Crous P.W."/>
            <person name="Spatafora J.W."/>
            <person name="Lail K."/>
            <person name="Amirebrahimi M."/>
            <person name="Lipzen A."/>
            <person name="Pangilinan J."/>
            <person name="Andreopoulos W."/>
            <person name="Hayes R.D."/>
            <person name="Ng V."/>
            <person name="Grigoriev I.V."/>
            <person name="Jackson S.A."/>
            <person name="Sutton T.D.S."/>
            <person name="Dobson A.D.W."/>
            <person name="Rama T."/>
        </authorList>
    </citation>
    <scope>NUCLEOTIDE SEQUENCE</scope>
    <source>
        <strain evidence="2">TRa018bII</strain>
    </source>
</reference>
<keyword evidence="3" id="KW-1185">Reference proteome</keyword>
<dbReference type="GO" id="GO:0005737">
    <property type="term" value="C:cytoplasm"/>
    <property type="evidence" value="ECO:0007669"/>
    <property type="project" value="TreeGrafter"/>
</dbReference>
<organism evidence="2 3">
    <name type="scientific">Amylocarpus encephaloides</name>
    <dbReference type="NCBI Taxonomy" id="45428"/>
    <lineage>
        <taxon>Eukaryota</taxon>
        <taxon>Fungi</taxon>
        <taxon>Dikarya</taxon>
        <taxon>Ascomycota</taxon>
        <taxon>Pezizomycotina</taxon>
        <taxon>Leotiomycetes</taxon>
        <taxon>Helotiales</taxon>
        <taxon>Helotiales incertae sedis</taxon>
        <taxon>Amylocarpus</taxon>
    </lineage>
</organism>
<dbReference type="Proteomes" id="UP000824998">
    <property type="component" value="Unassembled WGS sequence"/>
</dbReference>
<dbReference type="Gene3D" id="3.30.465.10">
    <property type="match status" value="1"/>
</dbReference>
<dbReference type="GO" id="GO:0016020">
    <property type="term" value="C:membrane"/>
    <property type="evidence" value="ECO:0007669"/>
    <property type="project" value="TreeGrafter"/>
</dbReference>
<dbReference type="SUPFAM" id="SSF56176">
    <property type="entry name" value="FAD-binding/transporter-associated domain-like"/>
    <property type="match status" value="1"/>
</dbReference>
<dbReference type="GO" id="GO:0000246">
    <property type="term" value="F:Delta24(24-1) sterol reductase activity"/>
    <property type="evidence" value="ECO:0007669"/>
    <property type="project" value="TreeGrafter"/>
</dbReference>
<dbReference type="InterPro" id="IPR016169">
    <property type="entry name" value="FAD-bd_PCMH_sub2"/>
</dbReference>
<dbReference type="GO" id="GO:0050660">
    <property type="term" value="F:flavin adenine dinucleotide binding"/>
    <property type="evidence" value="ECO:0007669"/>
    <property type="project" value="InterPro"/>
</dbReference>
<evidence type="ECO:0000313" key="2">
    <source>
        <dbReference type="EMBL" id="KAG9235708.1"/>
    </source>
</evidence>
<keyword evidence="1" id="KW-0560">Oxidoreductase</keyword>
<feature type="non-terminal residue" evidence="2">
    <location>
        <position position="108"/>
    </location>
</feature>
<protein>
    <submittedName>
        <fullName evidence="2">Uncharacterized protein</fullName>
    </submittedName>
</protein>
<dbReference type="PANTHER" id="PTHR10801">
    <property type="entry name" value="24-DEHYDROCHOLESTEROL REDUCTASE"/>
    <property type="match status" value="1"/>
</dbReference>
<accession>A0A9P8C6H2</accession>